<sequence length="310" mass="32482">MLLYYFCLFILLSLGSSAVDSFALVPENHHGRSSSSSLLPSSSSTRLGLFNFGGNSGGKASIPSTTEARDKAAIESCKKAIGRPRQGDCPLIELEFPVLAALNKLGDGSLRSAMEAEDANLVFVGKLAKGISSFSLPFGSSGKVSIALSSSATNSFRSKADKIAKRSGTAAVLSASSPSLAEDVGSDGVCVFVSPTSRVDYTAAQKLARSGSAKAVVIVNAFAKDPRSVPGDATMAYFLKPLTYNSQVAGYLIRSYPSDWTVLDATSKAVLGSFSDKEILVQGTNTPDLRASGRMVQKSVDERAIAARNR</sequence>
<gene>
    <name evidence="3" type="ORF">PAUS00366_LOCUS22652</name>
</gene>
<feature type="domain" description="DUF1995" evidence="2">
    <location>
        <begin position="72"/>
        <end position="266"/>
    </location>
</feature>
<protein>
    <recommendedName>
        <fullName evidence="2">DUF1995 domain-containing protein</fullName>
    </recommendedName>
</protein>
<evidence type="ECO:0000256" key="1">
    <source>
        <dbReference type="SAM" id="SignalP"/>
    </source>
</evidence>
<keyword evidence="1" id="KW-0732">Signal</keyword>
<name>A0A7S4AX33_9STRA</name>
<dbReference type="EMBL" id="HBIX01034662">
    <property type="protein sequence ID" value="CAE0729867.1"/>
    <property type="molecule type" value="Transcribed_RNA"/>
</dbReference>
<evidence type="ECO:0000313" key="3">
    <source>
        <dbReference type="EMBL" id="CAE0729867.1"/>
    </source>
</evidence>
<dbReference type="InterPro" id="IPR018962">
    <property type="entry name" value="DUF1995"/>
</dbReference>
<reference evidence="3" key="1">
    <citation type="submission" date="2021-01" db="EMBL/GenBank/DDBJ databases">
        <authorList>
            <person name="Corre E."/>
            <person name="Pelletier E."/>
            <person name="Niang G."/>
            <person name="Scheremetjew M."/>
            <person name="Finn R."/>
            <person name="Kale V."/>
            <person name="Holt S."/>
            <person name="Cochrane G."/>
            <person name="Meng A."/>
            <person name="Brown T."/>
            <person name="Cohen L."/>
        </authorList>
    </citation>
    <scope>NUCLEOTIDE SEQUENCE</scope>
    <source>
        <strain evidence="3">10249 10 AB</strain>
    </source>
</reference>
<evidence type="ECO:0000259" key="2">
    <source>
        <dbReference type="Pfam" id="PF09353"/>
    </source>
</evidence>
<dbReference type="Pfam" id="PF09353">
    <property type="entry name" value="DUF1995"/>
    <property type="match status" value="1"/>
</dbReference>
<dbReference type="AlphaFoldDB" id="A0A7S4AX33"/>
<organism evidence="3">
    <name type="scientific">Pseudo-nitzschia australis</name>
    <dbReference type="NCBI Taxonomy" id="44445"/>
    <lineage>
        <taxon>Eukaryota</taxon>
        <taxon>Sar</taxon>
        <taxon>Stramenopiles</taxon>
        <taxon>Ochrophyta</taxon>
        <taxon>Bacillariophyta</taxon>
        <taxon>Bacillariophyceae</taxon>
        <taxon>Bacillariophycidae</taxon>
        <taxon>Bacillariales</taxon>
        <taxon>Bacillariaceae</taxon>
        <taxon>Pseudo-nitzschia</taxon>
    </lineage>
</organism>
<accession>A0A7S4AX33</accession>
<feature type="signal peptide" evidence="1">
    <location>
        <begin position="1"/>
        <end position="18"/>
    </location>
</feature>
<proteinExistence type="predicted"/>
<feature type="chain" id="PRO_5031103578" description="DUF1995 domain-containing protein" evidence="1">
    <location>
        <begin position="19"/>
        <end position="310"/>
    </location>
</feature>